<dbReference type="Proteomes" id="UP000515123">
    <property type="component" value="Linkage group 8"/>
</dbReference>
<evidence type="ECO:0000256" key="3">
    <source>
        <dbReference type="SAM" id="MobiDB-lite"/>
    </source>
</evidence>
<reference evidence="6" key="2">
    <citation type="submission" date="2025-08" db="UniProtKB">
        <authorList>
            <consortium name="RefSeq"/>
        </authorList>
    </citation>
    <scope>IDENTIFICATION</scope>
    <source>
        <tissue evidence="6">Leaf</tissue>
    </source>
</reference>
<protein>
    <submittedName>
        <fullName evidence="6">Cyclin-dependent kinase inhibitor 7-like</fullName>
    </submittedName>
</protein>
<dbReference type="InterPro" id="IPR044898">
    <property type="entry name" value="CDI_dom_sf"/>
</dbReference>
<reference evidence="5" key="1">
    <citation type="journal article" date="2015" name="Nat. Genet.">
        <title>The pineapple genome and the evolution of CAM photosynthesis.</title>
        <authorList>
            <person name="Ming R."/>
            <person name="VanBuren R."/>
            <person name="Wai C.M."/>
            <person name="Tang H."/>
            <person name="Schatz M.C."/>
            <person name="Bowers J.E."/>
            <person name="Lyons E."/>
            <person name="Wang M.L."/>
            <person name="Chen J."/>
            <person name="Biggers E."/>
            <person name="Zhang J."/>
            <person name="Huang L."/>
            <person name="Zhang L."/>
            <person name="Miao W."/>
            <person name="Zhang J."/>
            <person name="Ye Z."/>
            <person name="Miao C."/>
            <person name="Lin Z."/>
            <person name="Wang H."/>
            <person name="Zhou H."/>
            <person name="Yim W.C."/>
            <person name="Priest H.D."/>
            <person name="Zheng C."/>
            <person name="Woodhouse M."/>
            <person name="Edger P.P."/>
            <person name="Guyot R."/>
            <person name="Guo H.B."/>
            <person name="Guo H."/>
            <person name="Zheng G."/>
            <person name="Singh R."/>
            <person name="Sharma A."/>
            <person name="Min X."/>
            <person name="Zheng Y."/>
            <person name="Lee H."/>
            <person name="Gurtowski J."/>
            <person name="Sedlazeck F.J."/>
            <person name="Harkess A."/>
            <person name="McKain M.R."/>
            <person name="Liao Z."/>
            <person name="Fang J."/>
            <person name="Liu J."/>
            <person name="Zhang X."/>
            <person name="Zhang Q."/>
            <person name="Hu W."/>
            <person name="Qin Y."/>
            <person name="Wang K."/>
            <person name="Chen L.Y."/>
            <person name="Shirley N."/>
            <person name="Lin Y.R."/>
            <person name="Liu L.Y."/>
            <person name="Hernandez A.G."/>
            <person name="Wright C.L."/>
            <person name="Bulone V."/>
            <person name="Tuskan G.A."/>
            <person name="Heath K."/>
            <person name="Zee F."/>
            <person name="Moore P.H."/>
            <person name="Sunkar R."/>
            <person name="Leebens-Mack J.H."/>
            <person name="Mockler T."/>
            <person name="Bennetzen J.L."/>
            <person name="Freeling M."/>
            <person name="Sankoff D."/>
            <person name="Paterson A.H."/>
            <person name="Zhu X."/>
            <person name="Yang X."/>
            <person name="Smith J.A."/>
            <person name="Cushman J.C."/>
            <person name="Paull R.E."/>
            <person name="Yu Q."/>
        </authorList>
    </citation>
    <scope>NUCLEOTIDE SEQUENCE [LARGE SCALE GENOMIC DNA]</scope>
    <source>
        <strain evidence="5">cv. F153</strain>
    </source>
</reference>
<dbReference type="GeneID" id="109714653"/>
<feature type="region of interest" description="Disordered" evidence="3">
    <location>
        <begin position="41"/>
        <end position="130"/>
    </location>
</feature>
<dbReference type="GO" id="GO:0051726">
    <property type="term" value="P:regulation of cell cycle"/>
    <property type="evidence" value="ECO:0007669"/>
    <property type="project" value="InterPro"/>
</dbReference>
<accession>A0A6P5FN83</accession>
<name>A0A6P5FN83_ANACO</name>
<organism evidence="5 6">
    <name type="scientific">Ananas comosus</name>
    <name type="common">Pineapple</name>
    <name type="synonym">Ananas ananas</name>
    <dbReference type="NCBI Taxonomy" id="4615"/>
    <lineage>
        <taxon>Eukaryota</taxon>
        <taxon>Viridiplantae</taxon>
        <taxon>Streptophyta</taxon>
        <taxon>Embryophyta</taxon>
        <taxon>Tracheophyta</taxon>
        <taxon>Spermatophyta</taxon>
        <taxon>Magnoliopsida</taxon>
        <taxon>Liliopsida</taxon>
        <taxon>Poales</taxon>
        <taxon>Bromeliaceae</taxon>
        <taxon>Bromelioideae</taxon>
        <taxon>Ananas</taxon>
    </lineage>
</organism>
<dbReference type="GO" id="GO:0004861">
    <property type="term" value="F:cyclin-dependent protein serine/threonine kinase inhibitor activity"/>
    <property type="evidence" value="ECO:0007669"/>
    <property type="project" value="InterPro"/>
</dbReference>
<evidence type="ECO:0000259" key="4">
    <source>
        <dbReference type="Pfam" id="PF02234"/>
    </source>
</evidence>
<dbReference type="Gramene" id="Aco011817.1.mrna1">
    <property type="protein sequence ID" value="Aco011817.1.mrna1"/>
    <property type="gene ID" value="Aco011817.1.path1"/>
</dbReference>
<dbReference type="Pfam" id="PF02234">
    <property type="entry name" value="CDI"/>
    <property type="match status" value="1"/>
</dbReference>
<dbReference type="RefSeq" id="XP_020094938.1">
    <property type="nucleotide sequence ID" value="XM_020239349.1"/>
</dbReference>
<keyword evidence="2 6" id="KW-0649">Protein kinase inhibitor</keyword>
<comment type="similarity">
    <text evidence="1">Belongs to the CDI family. ICK/KRP subfamily.</text>
</comment>
<evidence type="ECO:0000313" key="5">
    <source>
        <dbReference type="Proteomes" id="UP000515123"/>
    </source>
</evidence>
<evidence type="ECO:0000256" key="2">
    <source>
        <dbReference type="ARBA" id="ARBA00023013"/>
    </source>
</evidence>
<dbReference type="OrthoDB" id="9940972at2759"/>
<keyword evidence="5" id="KW-1185">Reference proteome</keyword>
<feature type="domain" description="Cyclin-dependent kinase inhibitor" evidence="4">
    <location>
        <begin position="130"/>
        <end position="173"/>
    </location>
</feature>
<dbReference type="Gene3D" id="4.10.365.10">
    <property type="entry name" value="p27"/>
    <property type="match status" value="1"/>
</dbReference>
<dbReference type="InterPro" id="IPR003175">
    <property type="entry name" value="CDI_dom"/>
</dbReference>
<evidence type="ECO:0000256" key="1">
    <source>
        <dbReference type="ARBA" id="ARBA00010274"/>
    </source>
</evidence>
<proteinExistence type="inferred from homology"/>
<feature type="compositionally biased region" description="Low complexity" evidence="3">
    <location>
        <begin position="1"/>
        <end position="10"/>
    </location>
</feature>
<dbReference type="GO" id="GO:0005634">
    <property type="term" value="C:nucleus"/>
    <property type="evidence" value="ECO:0007669"/>
    <property type="project" value="InterPro"/>
</dbReference>
<evidence type="ECO:0000313" key="6">
    <source>
        <dbReference type="RefSeq" id="XP_020094938.1"/>
    </source>
</evidence>
<feature type="compositionally biased region" description="Basic and acidic residues" evidence="3">
    <location>
        <begin position="103"/>
        <end position="120"/>
    </location>
</feature>
<dbReference type="InterPro" id="IPR044275">
    <property type="entry name" value="KRP"/>
</dbReference>
<dbReference type="PANTHER" id="PTHR46776">
    <property type="entry name" value="CYCLIN-DEPENDENT KINASE INHIBITOR 4-RELATED"/>
    <property type="match status" value="1"/>
</dbReference>
<gene>
    <name evidence="6" type="primary">LOC109714653</name>
</gene>
<sequence>MAMAAAAAAAGEGERVKRRRTAAAAVAAAEIPVTYIQLRSRSVMMKPRPARSAANPGARRASAELARIPRCSSNASCEAAPEDAASRSSGPELDEEPNSVAFSHDEGIRDSDLESTAGRESKRRSTALTPSEAEIEHFFAAHERAERKRFATKYNYNIITDAPLKGRYEWVRLKP</sequence>
<dbReference type="AlphaFoldDB" id="A0A6P5FN83"/>
<feature type="region of interest" description="Disordered" evidence="3">
    <location>
        <begin position="1"/>
        <end position="20"/>
    </location>
</feature>